<evidence type="ECO:0000313" key="2">
    <source>
        <dbReference type="Proteomes" id="UP000006889"/>
    </source>
</evidence>
<gene>
    <name evidence="1" type="ordered locus">Calow_0806</name>
</gene>
<dbReference type="HOGENOM" id="CLU_091364_0_0_9"/>
<dbReference type="OrthoDB" id="2680392at2"/>
<sequence>MGWRNRPKFINYCPSDVDYVLFIDESGDKVIKEEYKDFKTLASLHKKGEKDILTLCGVIIHRDYLSTAKNEIMKLKYKYWENGNYVDKNTTKRVCFVTRFIERREKAFSKEYLNDEKYNNFINDLSILIDSLDFKVISGSVNKIEHLFKNFGHAFEIYSFSFVFILERFVKYFLDNDETAIIIFEGRGKKEDRQFLEYVKGIFDNGTRYITSNEIKKHIKGVYFNPKYCDNYQKTYFGLELADLCAKPINRYLKTLHESPDFQIVKKKICGYPDIWGKGLKLYP</sequence>
<dbReference type="eggNOG" id="ENOG502ZAGX">
    <property type="taxonomic scope" value="Bacteria"/>
</dbReference>
<accession>E4Q600</accession>
<evidence type="ECO:0008006" key="3">
    <source>
        <dbReference type="Google" id="ProtNLM"/>
    </source>
</evidence>
<dbReference type="Proteomes" id="UP000006889">
    <property type="component" value="Chromosome"/>
</dbReference>
<proteinExistence type="predicted"/>
<dbReference type="RefSeq" id="WP_013411767.1">
    <property type="nucleotide sequence ID" value="NC_014657.1"/>
</dbReference>
<dbReference type="InterPro" id="IPR024524">
    <property type="entry name" value="DUF3800"/>
</dbReference>
<dbReference type="KEGG" id="cow:Calow_0806"/>
<reference evidence="1 2" key="2">
    <citation type="journal article" date="2011" name="J. Bacteriol.">
        <title>Complete genome sequences for the anaerobic, extremely thermophilic plant biomass-degrading bacteria Caldicellulosiruptor hydrothermalis, Caldicellulosiruptor kristjanssonii, Caldicellulosiruptor kronotskyensis, Caldicellulosiruptor owensenis, and Caldicellulosiruptor lactoaceticus.</title>
        <authorList>
            <person name="Blumer-Schuette S.E."/>
            <person name="Ozdemir I."/>
            <person name="Mistry D."/>
            <person name="Lucas S."/>
            <person name="Lapidus A."/>
            <person name="Cheng J.F."/>
            <person name="Goodwin L.A."/>
            <person name="Pitluck S."/>
            <person name="Land M.L."/>
            <person name="Hauser L.J."/>
            <person name="Woyke T."/>
            <person name="Mikhailova N."/>
            <person name="Pati A."/>
            <person name="Kyrpides N.C."/>
            <person name="Ivanova N."/>
            <person name="Detter J.C."/>
            <person name="Walston-Davenport K."/>
            <person name="Han S."/>
            <person name="Adams M.W."/>
            <person name="Kelly R.M."/>
        </authorList>
    </citation>
    <scope>NUCLEOTIDE SEQUENCE [LARGE SCALE GENOMIC DNA]</scope>
    <source>
        <strain evidence="2">ATCC 700167 / DSM 13100 / OL</strain>
    </source>
</reference>
<dbReference type="EMBL" id="CP002216">
    <property type="protein sequence ID" value="ADQ04374.1"/>
    <property type="molecule type" value="Genomic_DNA"/>
</dbReference>
<organism evidence="1 2">
    <name type="scientific">Caldicellulosiruptor owensensis (strain ATCC 700167 / DSM 13100 / OL)</name>
    <dbReference type="NCBI Taxonomy" id="632518"/>
    <lineage>
        <taxon>Bacteria</taxon>
        <taxon>Bacillati</taxon>
        <taxon>Bacillota</taxon>
        <taxon>Bacillota incertae sedis</taxon>
        <taxon>Caldicellulosiruptorales</taxon>
        <taxon>Caldicellulosiruptoraceae</taxon>
        <taxon>Caldicellulosiruptor</taxon>
    </lineage>
</organism>
<keyword evidence="2" id="KW-1185">Reference proteome</keyword>
<protein>
    <recommendedName>
        <fullName evidence="3">DUF3800 domain-containing protein</fullName>
    </recommendedName>
</protein>
<reference key="1">
    <citation type="submission" date="2010-09" db="EMBL/GenBank/DDBJ databases">
        <title>Complete sequence of Caldicellulosiruptor owensensis OL.</title>
        <authorList>
            <consortium name="US DOE Joint Genome Institute"/>
            <person name="Lucas S."/>
            <person name="Copeland A."/>
            <person name="Lapidus A."/>
            <person name="Cheng J.-F."/>
            <person name="Bruce D."/>
            <person name="Goodwin L."/>
            <person name="Pitluck S."/>
            <person name="Davenport K."/>
            <person name="Detter J.C."/>
            <person name="Han C."/>
            <person name="Tapia R."/>
            <person name="Land M."/>
            <person name="Hauser L."/>
            <person name="Chang Y.-J."/>
            <person name="Jeffries C."/>
            <person name="Kyrpides N."/>
            <person name="Ivanova N."/>
            <person name="Mikhailova N."/>
            <person name="Blumer-Schuette S.E."/>
            <person name="Kelly R.M."/>
            <person name="Woyke T."/>
        </authorList>
    </citation>
    <scope>NUCLEOTIDE SEQUENCE</scope>
    <source>
        <strain>OL</strain>
    </source>
</reference>
<evidence type="ECO:0000313" key="1">
    <source>
        <dbReference type="EMBL" id="ADQ04374.1"/>
    </source>
</evidence>
<dbReference type="STRING" id="632518.Calow_0806"/>
<name>E4Q600_CALOW</name>
<dbReference type="AlphaFoldDB" id="E4Q600"/>
<dbReference type="Pfam" id="PF12686">
    <property type="entry name" value="DUF3800"/>
    <property type="match status" value="1"/>
</dbReference>